<keyword evidence="3" id="KW-1185">Reference proteome</keyword>
<reference evidence="2 3" key="1">
    <citation type="submission" date="2024-02" db="EMBL/GenBank/DDBJ databases">
        <title>High-quality chromosome-scale genome assembly of Pensacola bahiagrass (Paspalum notatum Flugge var. saurae).</title>
        <authorList>
            <person name="Vega J.M."/>
            <person name="Podio M."/>
            <person name="Orjuela J."/>
            <person name="Siena L.A."/>
            <person name="Pessino S.C."/>
            <person name="Combes M.C."/>
            <person name="Mariac C."/>
            <person name="Albertini E."/>
            <person name="Pupilli F."/>
            <person name="Ortiz J.P.A."/>
            <person name="Leblanc O."/>
        </authorList>
    </citation>
    <scope>NUCLEOTIDE SEQUENCE [LARGE SCALE GENOMIC DNA]</scope>
    <source>
        <strain evidence="2">R1</strain>
        <tissue evidence="2">Leaf</tissue>
    </source>
</reference>
<dbReference type="GO" id="GO:0032440">
    <property type="term" value="F:2-alkenal reductase [NAD(P)H] activity"/>
    <property type="evidence" value="ECO:0007669"/>
    <property type="project" value="TreeGrafter"/>
</dbReference>
<dbReference type="PANTHER" id="PTHR43205:SF75">
    <property type="entry name" value="OS12G0226400 PROTEIN"/>
    <property type="match status" value="1"/>
</dbReference>
<organism evidence="2 3">
    <name type="scientific">Paspalum notatum var. saurae</name>
    <dbReference type="NCBI Taxonomy" id="547442"/>
    <lineage>
        <taxon>Eukaryota</taxon>
        <taxon>Viridiplantae</taxon>
        <taxon>Streptophyta</taxon>
        <taxon>Embryophyta</taxon>
        <taxon>Tracheophyta</taxon>
        <taxon>Spermatophyta</taxon>
        <taxon>Magnoliopsida</taxon>
        <taxon>Liliopsida</taxon>
        <taxon>Poales</taxon>
        <taxon>Poaceae</taxon>
        <taxon>PACMAD clade</taxon>
        <taxon>Panicoideae</taxon>
        <taxon>Andropogonodae</taxon>
        <taxon>Paspaleae</taxon>
        <taxon>Paspalinae</taxon>
        <taxon>Paspalum</taxon>
    </lineage>
</organism>
<name>A0AAQ3X7T7_PASNO</name>
<dbReference type="Pfam" id="PF00107">
    <property type="entry name" value="ADH_zinc_N"/>
    <property type="match status" value="1"/>
</dbReference>
<dbReference type="PANTHER" id="PTHR43205">
    <property type="entry name" value="PROSTAGLANDIN REDUCTASE"/>
    <property type="match status" value="1"/>
</dbReference>
<dbReference type="SUPFAM" id="SSF51735">
    <property type="entry name" value="NAD(P)-binding Rossmann-fold domains"/>
    <property type="match status" value="1"/>
</dbReference>
<dbReference type="EMBL" id="CP144752">
    <property type="protein sequence ID" value="WVZ89098.1"/>
    <property type="molecule type" value="Genomic_DNA"/>
</dbReference>
<dbReference type="InterPro" id="IPR036291">
    <property type="entry name" value="NAD(P)-bd_dom_sf"/>
</dbReference>
<evidence type="ECO:0000313" key="3">
    <source>
        <dbReference type="Proteomes" id="UP001341281"/>
    </source>
</evidence>
<feature type="domain" description="Alcohol dehydrogenase-like C-terminal" evidence="1">
    <location>
        <begin position="110"/>
        <end position="209"/>
    </location>
</feature>
<sequence length="256" mass="28853">MEHRCPASLHSPPPSPFYFVHPRPVSGAGSEDLEFGFGPLSAAEQHAAGLHLRRCPPPPPVQLANMARMQENPYYAAFGGILCFQSYDGIPKKIRSAVQIAWMVNLLKTKLGFDEAFNYKKEKDLNTALKRYFPQGIDIYFENVGGATLDAVVLNMRQYGQIPLCRMISQYYLEQPEGVRQLAQAIIRRVRMEGFLVFDYFGQYRKFEEEMAGYLKECKICYIKDIACGLEKAPAALIGLFSGRNVGKQLVALDLE</sequence>
<dbReference type="Proteomes" id="UP001341281">
    <property type="component" value="Chromosome 08"/>
</dbReference>
<dbReference type="InterPro" id="IPR013149">
    <property type="entry name" value="ADH-like_C"/>
</dbReference>
<proteinExistence type="predicted"/>
<evidence type="ECO:0000313" key="2">
    <source>
        <dbReference type="EMBL" id="WVZ89098.1"/>
    </source>
</evidence>
<protein>
    <recommendedName>
        <fullName evidence="1">Alcohol dehydrogenase-like C-terminal domain-containing protein</fullName>
    </recommendedName>
</protein>
<dbReference type="AlphaFoldDB" id="A0AAQ3X7T7"/>
<accession>A0AAQ3X7T7</accession>
<evidence type="ECO:0000259" key="1">
    <source>
        <dbReference type="Pfam" id="PF00107"/>
    </source>
</evidence>
<dbReference type="InterPro" id="IPR045010">
    <property type="entry name" value="MDR_fam"/>
</dbReference>
<dbReference type="Gene3D" id="3.40.50.720">
    <property type="entry name" value="NAD(P)-binding Rossmann-like Domain"/>
    <property type="match status" value="1"/>
</dbReference>
<gene>
    <name evidence="2" type="ORF">U9M48_035552</name>
</gene>